<gene>
    <name evidence="2" type="ORF">OMM_02560</name>
</gene>
<evidence type="ECO:0000313" key="3">
    <source>
        <dbReference type="Proteomes" id="UP000189670"/>
    </source>
</evidence>
<dbReference type="SUPFAM" id="SSF52540">
    <property type="entry name" value="P-loop containing nucleoside triphosphate hydrolases"/>
    <property type="match status" value="1"/>
</dbReference>
<comment type="caution">
    <text evidence="2">The sequence shown here is derived from an EMBL/GenBank/DDBJ whole genome shotgun (WGS) entry which is preliminary data.</text>
</comment>
<keyword evidence="1" id="KW-0472">Membrane</keyword>
<accession>A0A1V1P990</accession>
<dbReference type="AlphaFoldDB" id="A0A1V1P990"/>
<evidence type="ECO:0000256" key="1">
    <source>
        <dbReference type="SAM" id="Phobius"/>
    </source>
</evidence>
<evidence type="ECO:0000313" key="2">
    <source>
        <dbReference type="EMBL" id="ETR71336.1"/>
    </source>
</evidence>
<keyword evidence="1" id="KW-0812">Transmembrane</keyword>
<dbReference type="Gene3D" id="3.40.50.300">
    <property type="entry name" value="P-loop containing nucleotide triphosphate hydrolases"/>
    <property type="match status" value="1"/>
</dbReference>
<dbReference type="InterPro" id="IPR027417">
    <property type="entry name" value="P-loop_NTPase"/>
</dbReference>
<dbReference type="EMBL" id="ATBP01000283">
    <property type="protein sequence ID" value="ETR71336.1"/>
    <property type="molecule type" value="Genomic_DNA"/>
</dbReference>
<name>A0A1V1P990_9BACT</name>
<sequence>MNMTAEINIFTHFFYRLFVILTIMFVWKLFSKDNRESKNHIITKNPSDQLLNVNKRIHQIFNGNIENPDLSQSNQVKLFDINPPQSIKEIELAFVNRETELVSDVKHFHDDFRSNKINVIHGSSRTGKSHYMKKLLIDLEKENRPFWIKYINANSKETVRYVFHRIFRYLKEGIEICADSNSRKLSPDIQFIQLLSQDLNKLIDKNGPEKIASIQTKSFYSKNHEILSSIANLPDFIKASLDTNDHFFYRPSDNQLAEIIKYQAEFLVSISNNRYQSVLLAIDDVDLLYLKEEGIDEVGALYKLLSELSVSKTINILMTTRQELSPDRGKDFDYFRKILPLKEPDFKSIYQKRIELYHQNQAVFTPEALDYLIQCADGSPGIFLNHCKKIFREISPPISRNDIHKALDQIVERYLDKNSDLKEYVKSIQSQIFEHEDQETSLTVKLPINVSNTKLIFFFISPTPQPGEYEVNQIIKDYFQSKGNA</sequence>
<reference evidence="3" key="1">
    <citation type="submission" date="2012-11" db="EMBL/GenBank/DDBJ databases">
        <authorList>
            <person name="Lucero-Rivera Y.E."/>
            <person name="Tovar-Ramirez D."/>
        </authorList>
    </citation>
    <scope>NUCLEOTIDE SEQUENCE [LARGE SCALE GENOMIC DNA]</scope>
    <source>
        <strain evidence="3">Araruama</strain>
    </source>
</reference>
<protein>
    <recommendedName>
        <fullName evidence="4">Orc1-like AAA ATPase domain-containing protein</fullName>
    </recommendedName>
</protein>
<keyword evidence="1" id="KW-1133">Transmembrane helix</keyword>
<organism evidence="2 3">
    <name type="scientific">Candidatus Magnetoglobus multicellularis str. Araruama</name>
    <dbReference type="NCBI Taxonomy" id="890399"/>
    <lineage>
        <taxon>Bacteria</taxon>
        <taxon>Pseudomonadati</taxon>
        <taxon>Thermodesulfobacteriota</taxon>
        <taxon>Desulfobacteria</taxon>
        <taxon>Desulfobacterales</taxon>
        <taxon>Desulfobacteraceae</taxon>
        <taxon>Candidatus Magnetoglobus</taxon>
    </lineage>
</organism>
<feature type="transmembrane region" description="Helical" evidence="1">
    <location>
        <begin position="12"/>
        <end position="30"/>
    </location>
</feature>
<proteinExistence type="predicted"/>
<dbReference type="Proteomes" id="UP000189670">
    <property type="component" value="Unassembled WGS sequence"/>
</dbReference>
<evidence type="ECO:0008006" key="4">
    <source>
        <dbReference type="Google" id="ProtNLM"/>
    </source>
</evidence>